<evidence type="ECO:0000256" key="1">
    <source>
        <dbReference type="ARBA" id="ARBA00001966"/>
    </source>
</evidence>
<evidence type="ECO:0000256" key="5">
    <source>
        <dbReference type="ARBA" id="ARBA00022723"/>
    </source>
</evidence>
<dbReference type="PANTHER" id="PTHR43598:SF5">
    <property type="entry name" value="DMSO REDUCTASE CHAIN A"/>
    <property type="match status" value="1"/>
</dbReference>
<evidence type="ECO:0000256" key="6">
    <source>
        <dbReference type="ARBA" id="ARBA00023002"/>
    </source>
</evidence>
<dbReference type="Gene3D" id="3.40.50.740">
    <property type="match status" value="1"/>
</dbReference>
<protein>
    <recommendedName>
        <fullName evidence="10">4Fe-4S Mo/W bis-MGD-type domain-containing protein</fullName>
    </recommendedName>
</protein>
<dbReference type="Proteomes" id="UP000037020">
    <property type="component" value="Unassembled WGS sequence"/>
</dbReference>
<dbReference type="PROSITE" id="PS51669">
    <property type="entry name" value="4FE4S_MOW_BIS_MGD"/>
    <property type="match status" value="1"/>
</dbReference>
<keyword evidence="5" id="KW-0479">Metal-binding</keyword>
<dbReference type="Pfam" id="PF04879">
    <property type="entry name" value="Molybdop_Fe4S4"/>
    <property type="match status" value="1"/>
</dbReference>
<dbReference type="Gene3D" id="2.20.25.90">
    <property type="entry name" value="ADC-like domains"/>
    <property type="match status" value="1"/>
</dbReference>
<comment type="caution">
    <text evidence="11">The sequence shown here is derived from an EMBL/GenBank/DDBJ whole genome shotgun (WGS) entry which is preliminary data.</text>
</comment>
<keyword evidence="12" id="KW-1185">Reference proteome</keyword>
<evidence type="ECO:0000256" key="4">
    <source>
        <dbReference type="ARBA" id="ARBA00022485"/>
    </source>
</evidence>
<keyword evidence="4" id="KW-0004">4Fe-4S</keyword>
<evidence type="ECO:0000256" key="7">
    <source>
        <dbReference type="ARBA" id="ARBA00023004"/>
    </source>
</evidence>
<name>A0ABR5J033_9ACTN</name>
<sequence length="101" mass="11200">MGAQPDSTHQVRGYCTLCRSRCGAVYTVRDGALLDVQPDPEHPTGAALCPKGRAAPEIVRSPRRLTRPLRRTTPKSDPDPRWRPVGWEEALAETAERLGRI</sequence>
<dbReference type="PANTHER" id="PTHR43598">
    <property type="entry name" value="TUNGSTEN-CONTAINING FORMYLMETHANOFURAN DEHYDROGENASE 2 SUBUNIT B"/>
    <property type="match status" value="1"/>
</dbReference>
<evidence type="ECO:0000256" key="2">
    <source>
        <dbReference type="ARBA" id="ARBA00004196"/>
    </source>
</evidence>
<comment type="similarity">
    <text evidence="3">Belongs to the prokaryotic molybdopterin-containing oxidoreductase family.</text>
</comment>
<keyword evidence="7" id="KW-0408">Iron</keyword>
<evidence type="ECO:0000256" key="9">
    <source>
        <dbReference type="SAM" id="MobiDB-lite"/>
    </source>
</evidence>
<evidence type="ECO:0000313" key="12">
    <source>
        <dbReference type="Proteomes" id="UP000037020"/>
    </source>
</evidence>
<gene>
    <name evidence="11" type="ORF">ADK38_29255</name>
</gene>
<keyword evidence="8" id="KW-0411">Iron-sulfur</keyword>
<organism evidence="11 12">
    <name type="scientific">Streptomyces varsoviensis</name>
    <dbReference type="NCBI Taxonomy" id="67373"/>
    <lineage>
        <taxon>Bacteria</taxon>
        <taxon>Bacillati</taxon>
        <taxon>Actinomycetota</taxon>
        <taxon>Actinomycetes</taxon>
        <taxon>Kitasatosporales</taxon>
        <taxon>Streptomycetaceae</taxon>
        <taxon>Streptomyces</taxon>
    </lineage>
</organism>
<feature type="compositionally biased region" description="Basic residues" evidence="9">
    <location>
        <begin position="61"/>
        <end position="73"/>
    </location>
</feature>
<dbReference type="SMART" id="SM00926">
    <property type="entry name" value="Molybdop_Fe4S4"/>
    <property type="match status" value="1"/>
</dbReference>
<dbReference type="EMBL" id="LGUT01002641">
    <property type="protein sequence ID" value="KOG86754.1"/>
    <property type="molecule type" value="Genomic_DNA"/>
</dbReference>
<dbReference type="SUPFAM" id="SSF53706">
    <property type="entry name" value="Formate dehydrogenase/DMSO reductase, domains 1-3"/>
    <property type="match status" value="1"/>
</dbReference>
<accession>A0ABR5J033</accession>
<dbReference type="InterPro" id="IPR006963">
    <property type="entry name" value="Mopterin_OxRdtase_4Fe-4S_dom"/>
</dbReference>
<evidence type="ECO:0000256" key="8">
    <source>
        <dbReference type="ARBA" id="ARBA00023014"/>
    </source>
</evidence>
<feature type="non-terminal residue" evidence="11">
    <location>
        <position position="101"/>
    </location>
</feature>
<proteinExistence type="inferred from homology"/>
<evidence type="ECO:0000313" key="11">
    <source>
        <dbReference type="EMBL" id="KOG86754.1"/>
    </source>
</evidence>
<feature type="region of interest" description="Disordered" evidence="9">
    <location>
        <begin position="37"/>
        <end position="84"/>
    </location>
</feature>
<evidence type="ECO:0000256" key="3">
    <source>
        <dbReference type="ARBA" id="ARBA00010312"/>
    </source>
</evidence>
<reference evidence="11 12" key="1">
    <citation type="submission" date="2015-07" db="EMBL/GenBank/DDBJ databases">
        <authorList>
            <person name="Ju K.-S."/>
            <person name="Doroghazi J.R."/>
            <person name="Metcalf W.W."/>
        </authorList>
    </citation>
    <scope>NUCLEOTIDE SEQUENCE [LARGE SCALE GENOMIC DNA]</scope>
    <source>
        <strain evidence="11 12">NRRL B-3589</strain>
    </source>
</reference>
<feature type="domain" description="4Fe-4S Mo/W bis-MGD-type" evidence="10">
    <location>
        <begin position="8"/>
        <end position="63"/>
    </location>
</feature>
<evidence type="ECO:0000259" key="10">
    <source>
        <dbReference type="PROSITE" id="PS51669"/>
    </source>
</evidence>
<comment type="subcellular location">
    <subcellularLocation>
        <location evidence="2">Cell envelope</location>
    </subcellularLocation>
</comment>
<comment type="cofactor">
    <cofactor evidence="1">
        <name>[4Fe-4S] cluster</name>
        <dbReference type="ChEBI" id="CHEBI:49883"/>
    </cofactor>
</comment>
<keyword evidence="6" id="KW-0560">Oxidoreductase</keyword>